<evidence type="ECO:0000313" key="3">
    <source>
        <dbReference type="EMBL" id="CEP24663.1"/>
    </source>
</evidence>
<keyword evidence="1" id="KW-0808">Transferase</keyword>
<dbReference type="AlphaFoldDB" id="A0A0H5C8U2"/>
<sequence>MILGIGCDLLKVSRIERIVRRQGLNGKTLDRFATRILHPVEREQFVALRRSDDIAGTVRLLSGSWCCKEAVFKSLDPGRQAKFRFNRWYKSNDEYGRPTICGDDVNNTDRFLVSVSHDGDMIMSTVLRQGIQQ</sequence>
<evidence type="ECO:0000256" key="1">
    <source>
        <dbReference type="ARBA" id="ARBA00022679"/>
    </source>
</evidence>
<dbReference type="Gene3D" id="3.90.470.20">
    <property type="entry name" value="4'-phosphopantetheinyl transferase domain"/>
    <property type="match status" value="1"/>
</dbReference>
<dbReference type="Pfam" id="PF01648">
    <property type="entry name" value="ACPS"/>
    <property type="match status" value="1"/>
</dbReference>
<feature type="domain" description="4'-phosphopantetheinyl transferase" evidence="2">
    <location>
        <begin position="4"/>
        <end position="101"/>
    </location>
</feature>
<dbReference type="GO" id="GO:0000287">
    <property type="term" value="F:magnesium ion binding"/>
    <property type="evidence" value="ECO:0007669"/>
    <property type="project" value="InterPro"/>
</dbReference>
<organism evidence="3 4">
    <name type="scientific">Cyberlindnera jadinii (strain ATCC 18201 / CBS 1600 / BCRC 20928 / JCM 3617 / NBRC 0987 / NRRL Y-1542)</name>
    <name type="common">Torula yeast</name>
    <name type="synonym">Candida utilis</name>
    <dbReference type="NCBI Taxonomy" id="983966"/>
    <lineage>
        <taxon>Eukaryota</taxon>
        <taxon>Fungi</taxon>
        <taxon>Dikarya</taxon>
        <taxon>Ascomycota</taxon>
        <taxon>Saccharomycotina</taxon>
        <taxon>Saccharomycetes</taxon>
        <taxon>Phaffomycetales</taxon>
        <taxon>Phaffomycetaceae</taxon>
        <taxon>Cyberlindnera</taxon>
    </lineage>
</organism>
<dbReference type="InterPro" id="IPR037143">
    <property type="entry name" value="4-PPantetheinyl_Trfase_dom_sf"/>
</dbReference>
<dbReference type="Proteomes" id="UP000038830">
    <property type="component" value="Unassembled WGS sequence"/>
</dbReference>
<reference evidence="4" key="1">
    <citation type="journal article" date="2015" name="J. Biotechnol.">
        <title>The structure of the Cyberlindnera jadinii genome and its relation to Candida utilis analyzed by the occurrence of single nucleotide polymorphisms.</title>
        <authorList>
            <person name="Rupp O."/>
            <person name="Brinkrolf K."/>
            <person name="Buerth C."/>
            <person name="Kunigo M."/>
            <person name="Schneider J."/>
            <person name="Jaenicke S."/>
            <person name="Goesmann A."/>
            <person name="Puehler A."/>
            <person name="Jaeger K.-E."/>
            <person name="Ernst J.F."/>
        </authorList>
    </citation>
    <scope>NUCLEOTIDE SEQUENCE [LARGE SCALE GENOMIC DNA]</scope>
    <source>
        <strain evidence="4">ATCC 18201 / CBS 1600 / BCRC 20928 / JCM 3617 / NBRC 0987 / NRRL Y-1542</strain>
    </source>
</reference>
<proteinExistence type="predicted"/>
<gene>
    <name evidence="3" type="primary">ACPS</name>
    <name evidence="3" type="ORF">BN1211_5546</name>
</gene>
<name>A0A0H5C8U2_CYBJN</name>
<dbReference type="InterPro" id="IPR008278">
    <property type="entry name" value="4-PPantetheinyl_Trfase_dom"/>
</dbReference>
<protein>
    <submittedName>
        <fullName evidence="3">ACPS protein</fullName>
    </submittedName>
</protein>
<dbReference type="SUPFAM" id="SSF56214">
    <property type="entry name" value="4'-phosphopantetheinyl transferase"/>
    <property type="match status" value="1"/>
</dbReference>
<evidence type="ECO:0000313" key="4">
    <source>
        <dbReference type="Proteomes" id="UP000038830"/>
    </source>
</evidence>
<dbReference type="GO" id="GO:0008897">
    <property type="term" value="F:holo-[acyl-carrier-protein] synthase activity"/>
    <property type="evidence" value="ECO:0007669"/>
    <property type="project" value="InterPro"/>
</dbReference>
<accession>A0A0H5C8U2</accession>
<dbReference type="EMBL" id="CDQK01000006">
    <property type="protein sequence ID" value="CEP24663.1"/>
    <property type="molecule type" value="Genomic_DNA"/>
</dbReference>
<evidence type="ECO:0000259" key="2">
    <source>
        <dbReference type="Pfam" id="PF01648"/>
    </source>
</evidence>